<evidence type="ECO:0000313" key="1">
    <source>
        <dbReference type="EMBL" id="RIV83192.1"/>
    </source>
</evidence>
<dbReference type="EMBL" id="QXFM01000113">
    <property type="protein sequence ID" value="RIV83192.1"/>
    <property type="molecule type" value="Genomic_DNA"/>
</dbReference>
<sequence>MRFFQLLDENSACIYCCIGACFSSNIAAYTRPEYILNIAGVHPYFTQIISGFIVNFLERAALIL</sequence>
<keyword evidence="2" id="KW-1185">Reference proteome</keyword>
<reference evidence="1 2" key="1">
    <citation type="submission" date="2018-08" db="EMBL/GenBank/DDBJ databases">
        <title>Erythrobacter zhengii sp.nov., a bacterium isolated from deep-sea sediment.</title>
        <authorList>
            <person name="Fang C."/>
            <person name="Wu Y.-H."/>
            <person name="Sun C."/>
            <person name="Wang H."/>
            <person name="Cheng H."/>
            <person name="Meng F.-X."/>
            <person name="Wang C.-S."/>
            <person name="Xu X.-W."/>
        </authorList>
    </citation>
    <scope>NUCLEOTIDE SEQUENCE [LARGE SCALE GENOMIC DNA]</scope>
    <source>
        <strain evidence="1 2">CCTCC AB 2015396</strain>
    </source>
</reference>
<dbReference type="AlphaFoldDB" id="A0A3A1P1M6"/>
<gene>
    <name evidence="1" type="ORF">D2V17_13415</name>
</gene>
<protein>
    <submittedName>
        <fullName evidence="1">Uncharacterized protein</fullName>
    </submittedName>
</protein>
<comment type="caution">
    <text evidence="1">The sequence shown here is derived from an EMBL/GenBank/DDBJ whole genome shotgun (WGS) entry which is preliminary data.</text>
</comment>
<proteinExistence type="predicted"/>
<organism evidence="1 2">
    <name type="scientific">Aurantiacibacter xanthus</name>
    <dbReference type="NCBI Taxonomy" id="1784712"/>
    <lineage>
        <taxon>Bacteria</taxon>
        <taxon>Pseudomonadati</taxon>
        <taxon>Pseudomonadota</taxon>
        <taxon>Alphaproteobacteria</taxon>
        <taxon>Sphingomonadales</taxon>
        <taxon>Erythrobacteraceae</taxon>
        <taxon>Aurantiacibacter</taxon>
    </lineage>
</organism>
<evidence type="ECO:0000313" key="2">
    <source>
        <dbReference type="Proteomes" id="UP000265366"/>
    </source>
</evidence>
<dbReference type="Proteomes" id="UP000265366">
    <property type="component" value="Unassembled WGS sequence"/>
</dbReference>
<name>A0A3A1P1M6_9SPHN</name>
<accession>A0A3A1P1M6</accession>